<evidence type="ECO:0000313" key="2">
    <source>
        <dbReference type="EMBL" id="HIT47602.1"/>
    </source>
</evidence>
<comment type="caution">
    <text evidence="2">The sequence shown here is derived from an EMBL/GenBank/DDBJ whole genome shotgun (WGS) entry which is preliminary data.</text>
</comment>
<protein>
    <recommendedName>
        <fullName evidence="1">DUF5722 domain-containing protein</fullName>
    </recommendedName>
</protein>
<dbReference type="Proteomes" id="UP000886881">
    <property type="component" value="Unassembled WGS sequence"/>
</dbReference>
<reference evidence="2" key="2">
    <citation type="journal article" date="2021" name="PeerJ">
        <title>Extensive microbial diversity within the chicken gut microbiome revealed by metagenomics and culture.</title>
        <authorList>
            <person name="Gilroy R."/>
            <person name="Ravi A."/>
            <person name="Getino M."/>
            <person name="Pursley I."/>
            <person name="Horton D.L."/>
            <person name="Alikhan N.F."/>
            <person name="Baker D."/>
            <person name="Gharbi K."/>
            <person name="Hall N."/>
            <person name="Watson M."/>
            <person name="Adriaenssens E.M."/>
            <person name="Foster-Nyarko E."/>
            <person name="Jarju S."/>
            <person name="Secka A."/>
            <person name="Antonio M."/>
            <person name="Oren A."/>
            <person name="Chaudhuri R.R."/>
            <person name="La Ragione R."/>
            <person name="Hildebrand F."/>
            <person name="Pallen M.J."/>
        </authorList>
    </citation>
    <scope>NUCLEOTIDE SEQUENCE</scope>
    <source>
        <strain evidence="2">ChiHecec2B26-709</strain>
    </source>
</reference>
<evidence type="ECO:0000313" key="3">
    <source>
        <dbReference type="Proteomes" id="UP000886881"/>
    </source>
</evidence>
<organism evidence="2 3">
    <name type="scientific">Candidatus Cryptobacteroides merdipullorum</name>
    <dbReference type="NCBI Taxonomy" id="2840771"/>
    <lineage>
        <taxon>Bacteria</taxon>
        <taxon>Pseudomonadati</taxon>
        <taxon>Bacteroidota</taxon>
        <taxon>Bacteroidia</taxon>
        <taxon>Bacteroidales</taxon>
        <taxon>Candidatus Cryptobacteroides</taxon>
    </lineage>
</organism>
<dbReference type="Gene3D" id="3.20.20.80">
    <property type="entry name" value="Glycosidases"/>
    <property type="match status" value="1"/>
</dbReference>
<name>A0A9D1KI42_9BACT</name>
<dbReference type="EMBL" id="DVLC01000128">
    <property type="protein sequence ID" value="HIT47602.1"/>
    <property type="molecule type" value="Genomic_DNA"/>
</dbReference>
<gene>
    <name evidence="2" type="ORF">IAC35_07080</name>
</gene>
<dbReference type="AlphaFoldDB" id="A0A9D1KI42"/>
<feature type="domain" description="DUF5722" evidence="1">
    <location>
        <begin position="108"/>
        <end position="501"/>
    </location>
</feature>
<accession>A0A9D1KI42</accession>
<dbReference type="InterPro" id="IPR017853">
    <property type="entry name" value="GH"/>
</dbReference>
<reference evidence="2" key="1">
    <citation type="submission" date="2020-10" db="EMBL/GenBank/DDBJ databases">
        <authorList>
            <person name="Gilroy R."/>
        </authorList>
    </citation>
    <scope>NUCLEOTIDE SEQUENCE</scope>
    <source>
        <strain evidence="2">ChiHecec2B26-709</strain>
    </source>
</reference>
<dbReference type="InterPro" id="IPR043780">
    <property type="entry name" value="DUF5722"/>
</dbReference>
<proteinExistence type="predicted"/>
<dbReference type="Pfam" id="PF18989">
    <property type="entry name" value="DUF5722"/>
    <property type="match status" value="1"/>
</dbReference>
<dbReference type="SUPFAM" id="SSF51445">
    <property type="entry name" value="(Trans)glycosidases"/>
    <property type="match status" value="1"/>
</dbReference>
<evidence type="ECO:0000259" key="1">
    <source>
        <dbReference type="Pfam" id="PF18989"/>
    </source>
</evidence>
<sequence>MSDVTVTGDKVRISGTYAGTGEFRIAEVPPYMDLLKLDEPLSVLEPDSREFSVETGRWLETEDGIVYDRLLSKWAIFEKDGDSWQLVSAARYADTVPAISSPEAVPLRNKKGLGGIFMNKHISDFDELDTGSATLNFFVTQFTYLSPGDGRIEHRYGGRSYWFDENFIKRNLDRVLEETGRRNMSVAGILLVQNEAAAADKELARLLTDPGNTGGGTLLMPNMTSPESVNCFAAIVDFLVSRYSRDAGSYGRVAHWIVLNEVDGGSSWANMGTRPQYFYTDYYIKVMRLVNNILRQYDQNAETFASFTHSWTLPALDFPAKEMIETIDAMGRKEGDYRWALACHSYPWDLLDPRCWECPYSTPSMDTQCVSFRNLEVLDKWIRMPEHKYLGTQKRSVWLSEAGLNSRSYSEWDLKEQAAGTAFAWKKVQALEGIDGWQWHNWFDNTGDGAGAMLGLRKYREDNDGEAKPAWYVFQAAGTEDEDEEFARWLEYLGLSGWDEIMYDESAIL</sequence>